<feature type="compositionally biased region" description="Acidic residues" evidence="2">
    <location>
        <begin position="934"/>
        <end position="945"/>
    </location>
</feature>
<evidence type="ECO:0000256" key="2">
    <source>
        <dbReference type="SAM" id="MobiDB-lite"/>
    </source>
</evidence>
<dbReference type="Proteomes" id="UP000224006">
    <property type="component" value="Chromosome XII"/>
</dbReference>
<dbReference type="GeneID" id="40307501"/>
<evidence type="ECO:0008006" key="6">
    <source>
        <dbReference type="Google" id="ProtNLM"/>
    </source>
</evidence>
<feature type="compositionally biased region" description="Basic and acidic residues" evidence="2">
    <location>
        <begin position="427"/>
        <end position="447"/>
    </location>
</feature>
<feature type="region of interest" description="Disordered" evidence="2">
    <location>
        <begin position="1197"/>
        <end position="1218"/>
    </location>
</feature>
<feature type="compositionally biased region" description="Basic and acidic residues" evidence="2">
    <location>
        <begin position="496"/>
        <end position="505"/>
    </location>
</feature>
<dbReference type="KEGG" id="bbes:BESB_024410"/>
<feature type="region of interest" description="Disordered" evidence="2">
    <location>
        <begin position="1014"/>
        <end position="1105"/>
    </location>
</feature>
<feature type="region of interest" description="Disordered" evidence="2">
    <location>
        <begin position="394"/>
        <end position="452"/>
    </location>
</feature>
<feature type="compositionally biased region" description="Low complexity" evidence="2">
    <location>
        <begin position="710"/>
        <end position="731"/>
    </location>
</feature>
<feature type="region of interest" description="Disordered" evidence="2">
    <location>
        <begin position="655"/>
        <end position="732"/>
    </location>
</feature>
<feature type="compositionally biased region" description="Acidic residues" evidence="2">
    <location>
        <begin position="10"/>
        <end position="19"/>
    </location>
</feature>
<feature type="compositionally biased region" description="Basic and acidic residues" evidence="2">
    <location>
        <begin position="399"/>
        <end position="420"/>
    </location>
</feature>
<feature type="region of interest" description="Disordered" evidence="2">
    <location>
        <begin position="224"/>
        <end position="283"/>
    </location>
</feature>
<name>A0A2A9M1V6_BESBE</name>
<accession>A0A2A9M1V6</accession>
<feature type="compositionally biased region" description="Low complexity" evidence="2">
    <location>
        <begin position="1570"/>
        <end position="1581"/>
    </location>
</feature>
<reference evidence="4 5" key="1">
    <citation type="submission" date="2017-09" db="EMBL/GenBank/DDBJ databases">
        <title>Genome sequencing of Besnoitia besnoiti strain Bb-Ger1.</title>
        <authorList>
            <person name="Schares G."/>
            <person name="Venepally P."/>
            <person name="Lorenzi H.A."/>
        </authorList>
    </citation>
    <scope>NUCLEOTIDE SEQUENCE [LARGE SCALE GENOMIC DNA]</scope>
    <source>
        <strain evidence="4 5">Bb-Ger1</strain>
    </source>
</reference>
<feature type="region of interest" description="Disordered" evidence="2">
    <location>
        <begin position="1394"/>
        <end position="1436"/>
    </location>
</feature>
<feature type="compositionally biased region" description="Basic and acidic residues" evidence="2">
    <location>
        <begin position="1670"/>
        <end position="1679"/>
    </location>
</feature>
<comment type="caution">
    <text evidence="4">The sequence shown here is derived from an EMBL/GenBank/DDBJ whole genome shotgun (WGS) entry which is preliminary data.</text>
</comment>
<feature type="compositionally biased region" description="Basic and acidic residues" evidence="2">
    <location>
        <begin position="876"/>
        <end position="892"/>
    </location>
</feature>
<feature type="region of interest" description="Disordered" evidence="2">
    <location>
        <begin position="761"/>
        <end position="788"/>
    </location>
</feature>
<keyword evidence="1" id="KW-0175">Coiled coil</keyword>
<dbReference type="EMBL" id="NWUJ01000013">
    <property type="protein sequence ID" value="PFH31949.1"/>
    <property type="molecule type" value="Genomic_DNA"/>
</dbReference>
<dbReference type="VEuPathDB" id="ToxoDB:BESB_024410"/>
<feature type="compositionally biased region" description="Low complexity" evidence="2">
    <location>
        <begin position="662"/>
        <end position="677"/>
    </location>
</feature>
<feature type="compositionally biased region" description="Basic and acidic residues" evidence="2">
    <location>
        <begin position="1394"/>
        <end position="1406"/>
    </location>
</feature>
<proteinExistence type="predicted"/>
<feature type="region of interest" description="Disordered" evidence="2">
    <location>
        <begin position="565"/>
        <end position="641"/>
    </location>
</feature>
<sequence length="1965" mass="209209">MDLFRQVDEFLMEEDEEGDPPPLFPQMKAARAFPPGASSPSSPSLSLPREDARPPSGAQNPRGGASPASRSFDAAHPEASSPSSASDSQQSFGLGALAARATGSWMASQGPSARGDASADEAAPEETPKKVSWVNFTSSVTAAVAERLQQCGKEDAEDADSAENTPKNSWMNLTGVTAAVAERVAAAASRAAPAAAAAAPVASEGVKWGMGVLKDTFSSLQKELLSVEDPEEEAGAPRLSLSPQDPAPSERGERGGAFAGKEDEEGVAASASPMCDNDALDFTDEQDDRYSLLDAEVERVAPRLQDARACMRTPTVERDFLASLQARGEEFEQARGRGGGPAAPLPAVQAAKGHAQVYSPASRSPQSAVEAAAAAAARAAAALSAHFGRFSELEEEIERDEREGPFPRLHGEADRGEEVLQRGPVEQLRRGSDSAREEDHGGAHAADDEPATAWDVHFSFAGEEARRGAFEEGNGDWRLGAKREEAPEGKTLARPQAEDEKHVARQGEFCGGAPSDRAHDEAEIPAAPRLAEAECSPSVAAAPLSLPLASALPRADEVDLAAPVSRSLSPGLPPASGSPPSLSLTPSSRGPRELAEAPRPASPAAESASGEAPESAARGDERVGEEERERDVEGGDCSVRSWETLDSVVLSPLNSAYTGQTHSSNAQSAHSLLSSSSPTAEDGQAAPPPREGEEAGLRASADAGSPRVEGAASPQGAQSFSSSAASSSPFATYSACYPSPASAHTDARSLRGAERLSLPAAASLCSSSSSGSSSLLPLSSISPSSALSAGAGAIGASLSLQPRAFAPSPSIEGPASPPDATERPTRSEPPVFSSAEVPGACAAELGTAAARPADAAPADPAGDSGGAECMQFSEVSRGDDRACREEGEREGAESAEGLTAALSADAGVMPAHGASLEAAALPEGSTSGGGGNAWEEDQDFEEEDASRDSGEANRSEASGNAEEPRDAPSKSLEGPALKPYQADPVAACCSPPPSRSSQSRLDLVIDQDALLRAAAAAVVSAGTEESELASRDGSGHSTRRGVRTVPGSQGLKRREDAARRQQTRASWIENRVAGLSQGDSQGPLKFETDSGAGSGPGSGQPTPSMYARLQKQIRQKETYAAELLASLEAERRESGELREALGRERDAQAAQAAQWKDVARKREEDLEELLRSHATQLAAAAAHAEAREQALRKQVERLSAEEKRRREAAEEEDDEDFSRRLHELLEEERRNLKAQLEVETQLHDRKRHEYEKSLARRASEAEELRARLSEKEAEATHATRKAQELHAQLSDFREQLERTAKELEATDGLRRACEAQLDSSKQEAATLRDRLAECKDELEEIKRESETRLGGRAEYEEELAKNKAELAAAQAQLAALAGSAEKERDELLTQLIQERENREEEAEVLRQTRTKLTEMQTTLDTQAQALQAEADHRGDLERALQAREKEAEEASLALHEATERIAELSTQAHDEREAQRGEHAELQARVRFLEGREAELQAELEAVGSQRSRELEEQTLQQETLQTRLQEAQRQAEELRASLAAEEERHTAEIADLQRRHALECERLSSELLTASAATSSWQEAQAKREAEKREAEREREASLAAHEATKEELHQLSQQYAALATELFRKQQELDELKSAAPRAGPPASLGASRDSAADRGLESHGGSVFRAETARASREEDEERRQCLAELLAAQAENSRLDKALKNFQAHLEEASEARLRLQATVEELEANKQLADATNARLQAELEAALRASLEAAAAESGGAAAGAAGREELRALQSALAAREQQVALLTSERNALSKRLQMKTLGLAEPCSPKKREKAREVEIQDLEAGAAESGREEPDEAASDARGGRRGGAGAPRNEGGETLLLAAARCAGRATRKVKLYARALWSDLHTGGAAGQGKPWQSLDRPFRDFSRVLVDSGAHRFGFFVYFMLIHILFLFRIFFPPVSAGPCAPAETPSAPSPL</sequence>
<dbReference type="STRING" id="94643.A0A2A9M1V6"/>
<feature type="compositionally biased region" description="Low complexity" evidence="2">
    <location>
        <begin position="578"/>
        <end position="589"/>
    </location>
</feature>
<feature type="compositionally biased region" description="Low complexity" evidence="2">
    <location>
        <begin position="77"/>
        <end position="91"/>
    </location>
</feature>
<feature type="compositionally biased region" description="Basic and acidic residues" evidence="2">
    <location>
        <begin position="1582"/>
        <end position="1608"/>
    </location>
</feature>
<keyword evidence="3" id="KW-1133">Transmembrane helix</keyword>
<evidence type="ECO:0000313" key="4">
    <source>
        <dbReference type="EMBL" id="PFH31949.1"/>
    </source>
</evidence>
<feature type="compositionally biased region" description="Basic and acidic residues" evidence="2">
    <location>
        <begin position="479"/>
        <end position="488"/>
    </location>
</feature>
<feature type="region of interest" description="Disordered" evidence="2">
    <location>
        <begin position="804"/>
        <end position="1001"/>
    </location>
</feature>
<feature type="region of interest" description="Disordered" evidence="2">
    <location>
        <begin position="148"/>
        <end position="170"/>
    </location>
</feature>
<feature type="compositionally biased region" description="Low complexity" evidence="2">
    <location>
        <begin position="597"/>
        <end position="616"/>
    </location>
</feature>
<feature type="region of interest" description="Disordered" evidence="2">
    <location>
        <begin position="1829"/>
        <end position="1861"/>
    </location>
</feature>
<evidence type="ECO:0000256" key="1">
    <source>
        <dbReference type="SAM" id="Coils"/>
    </source>
</evidence>
<feature type="transmembrane region" description="Helical" evidence="3">
    <location>
        <begin position="1926"/>
        <end position="1945"/>
    </location>
</feature>
<feature type="region of interest" description="Disordered" evidence="2">
    <location>
        <begin position="1634"/>
        <end position="1679"/>
    </location>
</feature>
<dbReference type="Gene3D" id="1.10.287.1490">
    <property type="match status" value="1"/>
</dbReference>
<keyword evidence="3" id="KW-0812">Transmembrane</keyword>
<protein>
    <recommendedName>
        <fullName evidence="6">Transmembrane protein</fullName>
    </recommendedName>
</protein>
<feature type="region of interest" description="Disordered" evidence="2">
    <location>
        <begin position="1"/>
        <end position="133"/>
    </location>
</feature>
<dbReference type="RefSeq" id="XP_029215958.1">
    <property type="nucleotide sequence ID" value="XM_029361143.1"/>
</dbReference>
<feature type="compositionally biased region" description="Basic and acidic residues" evidence="2">
    <location>
        <begin position="617"/>
        <end position="633"/>
    </location>
</feature>
<feature type="compositionally biased region" description="Low complexity" evidence="2">
    <location>
        <begin position="1416"/>
        <end position="1428"/>
    </location>
</feature>
<feature type="compositionally biased region" description="Low complexity" evidence="2">
    <location>
        <begin position="840"/>
        <end position="862"/>
    </location>
</feature>
<keyword evidence="5" id="KW-1185">Reference proteome</keyword>
<feature type="compositionally biased region" description="Basic and acidic residues" evidence="2">
    <location>
        <begin position="1197"/>
        <end position="1208"/>
    </location>
</feature>
<feature type="region of interest" description="Disordered" evidence="2">
    <location>
        <begin position="469"/>
        <end position="537"/>
    </location>
</feature>
<evidence type="ECO:0000256" key="3">
    <source>
        <dbReference type="SAM" id="Phobius"/>
    </source>
</evidence>
<organism evidence="4 5">
    <name type="scientific">Besnoitia besnoiti</name>
    <name type="common">Apicomplexan protozoan</name>
    <dbReference type="NCBI Taxonomy" id="94643"/>
    <lineage>
        <taxon>Eukaryota</taxon>
        <taxon>Sar</taxon>
        <taxon>Alveolata</taxon>
        <taxon>Apicomplexa</taxon>
        <taxon>Conoidasida</taxon>
        <taxon>Coccidia</taxon>
        <taxon>Eucoccidiorida</taxon>
        <taxon>Eimeriorina</taxon>
        <taxon>Sarcocystidae</taxon>
        <taxon>Besnoitia</taxon>
    </lineage>
</organism>
<feature type="compositionally biased region" description="Low complexity" evidence="2">
    <location>
        <begin position="38"/>
        <end position="47"/>
    </location>
</feature>
<dbReference type="OrthoDB" id="10472792at2759"/>
<evidence type="ECO:0000313" key="5">
    <source>
        <dbReference type="Proteomes" id="UP000224006"/>
    </source>
</evidence>
<feature type="coiled-coil region" evidence="1">
    <location>
        <begin position="1696"/>
        <end position="1793"/>
    </location>
</feature>
<gene>
    <name evidence="4" type="ORF">BESB_024410</name>
</gene>
<feature type="region of interest" description="Disordered" evidence="2">
    <location>
        <begin position="1570"/>
        <end position="1608"/>
    </location>
</feature>
<keyword evidence="3" id="KW-0472">Membrane</keyword>